<dbReference type="EMBL" id="KZ293530">
    <property type="protein sequence ID" value="PBK58665.1"/>
    <property type="molecule type" value="Genomic_DNA"/>
</dbReference>
<protein>
    <submittedName>
        <fullName evidence="1">Uncharacterized protein</fullName>
    </submittedName>
</protein>
<sequence length="175" mass="19982">MSAKPLSKGEPCFSRLLVVAMGYRRDAPLSLHVHAHTPRRTSVQAKPVLPDLLQAFLMQQYRSHENSQSLMTVHYEGGRTRHRYFDFSRWKVPSTLKETYERGSNIVSSVPAKGVTYAASPRVPQAISSSDVSSRSPAQLITNYSPRLMVTIQAFTRRLWTTTMASYRWQLFFET</sequence>
<dbReference type="Proteomes" id="UP000218334">
    <property type="component" value="Unassembled WGS sequence"/>
</dbReference>
<accession>A0A2H3AIB7</accession>
<evidence type="ECO:0000313" key="2">
    <source>
        <dbReference type="Proteomes" id="UP000218334"/>
    </source>
</evidence>
<keyword evidence="2" id="KW-1185">Reference proteome</keyword>
<proteinExistence type="predicted"/>
<name>A0A2H3AIB7_9AGAR</name>
<evidence type="ECO:0000313" key="1">
    <source>
        <dbReference type="EMBL" id="PBK58665.1"/>
    </source>
</evidence>
<dbReference type="AlphaFoldDB" id="A0A2H3AIB7"/>
<reference evidence="2" key="1">
    <citation type="journal article" date="2017" name="Nat. Ecol. Evol.">
        <title>Genome expansion and lineage-specific genetic innovations in the forest pathogenic fungi Armillaria.</title>
        <authorList>
            <person name="Sipos G."/>
            <person name="Prasanna A.N."/>
            <person name="Walter M.C."/>
            <person name="O'Connor E."/>
            <person name="Balint B."/>
            <person name="Krizsan K."/>
            <person name="Kiss B."/>
            <person name="Hess J."/>
            <person name="Varga T."/>
            <person name="Slot J."/>
            <person name="Riley R."/>
            <person name="Boka B."/>
            <person name="Rigling D."/>
            <person name="Barry K."/>
            <person name="Lee J."/>
            <person name="Mihaltcheva S."/>
            <person name="LaButti K."/>
            <person name="Lipzen A."/>
            <person name="Waldron R."/>
            <person name="Moloney N.M."/>
            <person name="Sperisen C."/>
            <person name="Kredics L."/>
            <person name="Vagvoelgyi C."/>
            <person name="Patrignani A."/>
            <person name="Fitzpatrick D."/>
            <person name="Nagy I."/>
            <person name="Doyle S."/>
            <person name="Anderson J.B."/>
            <person name="Grigoriev I.V."/>
            <person name="Gueldener U."/>
            <person name="Muensterkoetter M."/>
            <person name="Nagy L.G."/>
        </authorList>
    </citation>
    <scope>NUCLEOTIDE SEQUENCE [LARGE SCALE GENOMIC DNA]</scope>
    <source>
        <strain evidence="2">28-4</strain>
    </source>
</reference>
<organism evidence="1 2">
    <name type="scientific">Armillaria solidipes</name>
    <dbReference type="NCBI Taxonomy" id="1076256"/>
    <lineage>
        <taxon>Eukaryota</taxon>
        <taxon>Fungi</taxon>
        <taxon>Dikarya</taxon>
        <taxon>Basidiomycota</taxon>
        <taxon>Agaricomycotina</taxon>
        <taxon>Agaricomycetes</taxon>
        <taxon>Agaricomycetidae</taxon>
        <taxon>Agaricales</taxon>
        <taxon>Marasmiineae</taxon>
        <taxon>Physalacriaceae</taxon>
        <taxon>Armillaria</taxon>
    </lineage>
</organism>
<gene>
    <name evidence="1" type="ORF">ARMSODRAFT_105074</name>
</gene>